<name>A0A0D3GTH9_9ORYZ</name>
<evidence type="ECO:0000256" key="1">
    <source>
        <dbReference type="SAM" id="MobiDB-lite"/>
    </source>
</evidence>
<organism evidence="2">
    <name type="scientific">Oryza barthii</name>
    <dbReference type="NCBI Taxonomy" id="65489"/>
    <lineage>
        <taxon>Eukaryota</taxon>
        <taxon>Viridiplantae</taxon>
        <taxon>Streptophyta</taxon>
        <taxon>Embryophyta</taxon>
        <taxon>Tracheophyta</taxon>
        <taxon>Spermatophyta</taxon>
        <taxon>Magnoliopsida</taxon>
        <taxon>Liliopsida</taxon>
        <taxon>Poales</taxon>
        <taxon>Poaceae</taxon>
        <taxon>BOP clade</taxon>
        <taxon>Oryzoideae</taxon>
        <taxon>Oryzeae</taxon>
        <taxon>Oryzinae</taxon>
        <taxon>Oryza</taxon>
    </lineage>
</organism>
<accession>A0A0D3GTH9</accession>
<sequence length="77" mass="8707">MTRRRPRIRALPSGRRRTTAPPLPGKKMPIVLLFLSAIQHREDNKTNGAMPPSCLNRETFASGRQGRRWPICVAAPF</sequence>
<dbReference type="HOGENOM" id="CLU_183294_0_0_1"/>
<feature type="compositionally biased region" description="Basic residues" evidence="1">
    <location>
        <begin position="1"/>
        <end position="18"/>
    </location>
</feature>
<evidence type="ECO:0000313" key="3">
    <source>
        <dbReference type="Proteomes" id="UP000026960"/>
    </source>
</evidence>
<proteinExistence type="predicted"/>
<dbReference type="Gramene" id="OBART07G22120.1">
    <property type="protein sequence ID" value="OBART07G22120.1"/>
    <property type="gene ID" value="OBART07G22120"/>
</dbReference>
<protein>
    <submittedName>
        <fullName evidence="2">Uncharacterized protein</fullName>
    </submittedName>
</protein>
<keyword evidence="3" id="KW-1185">Reference proteome</keyword>
<dbReference type="EnsemblPlants" id="OBART07G22120.1">
    <property type="protein sequence ID" value="OBART07G22120.1"/>
    <property type="gene ID" value="OBART07G22120"/>
</dbReference>
<dbReference type="PaxDb" id="65489-OBART07G22120.1"/>
<feature type="region of interest" description="Disordered" evidence="1">
    <location>
        <begin position="1"/>
        <end position="25"/>
    </location>
</feature>
<dbReference type="AlphaFoldDB" id="A0A0D3GTH9"/>
<reference evidence="2" key="2">
    <citation type="submission" date="2015-03" db="UniProtKB">
        <authorList>
            <consortium name="EnsemblPlants"/>
        </authorList>
    </citation>
    <scope>IDENTIFICATION</scope>
</reference>
<reference evidence="2" key="1">
    <citation type="journal article" date="2009" name="Rice">
        <title>De Novo Next Generation Sequencing of Plant Genomes.</title>
        <authorList>
            <person name="Rounsley S."/>
            <person name="Marri P.R."/>
            <person name="Yu Y."/>
            <person name="He R."/>
            <person name="Sisneros N."/>
            <person name="Goicoechea J.L."/>
            <person name="Lee S.J."/>
            <person name="Angelova A."/>
            <person name="Kudrna D."/>
            <person name="Luo M."/>
            <person name="Affourtit J."/>
            <person name="Desany B."/>
            <person name="Knight J."/>
            <person name="Niazi F."/>
            <person name="Egholm M."/>
            <person name="Wing R.A."/>
        </authorList>
    </citation>
    <scope>NUCLEOTIDE SEQUENCE [LARGE SCALE GENOMIC DNA]</scope>
    <source>
        <strain evidence="2">cv. IRGC 105608</strain>
    </source>
</reference>
<dbReference type="Proteomes" id="UP000026960">
    <property type="component" value="Chromosome 7"/>
</dbReference>
<evidence type="ECO:0000313" key="2">
    <source>
        <dbReference type="EnsemblPlants" id="OBART07G22120.1"/>
    </source>
</evidence>